<dbReference type="SUPFAM" id="SSF109604">
    <property type="entry name" value="HD-domain/PDEase-like"/>
    <property type="match status" value="1"/>
</dbReference>
<dbReference type="STRING" id="1797542.A3J59_00345"/>
<dbReference type="PANTHER" id="PTHR11845:SF13">
    <property type="entry name" value="5'-DEOXYNUCLEOTIDASE HDDC2"/>
    <property type="match status" value="1"/>
</dbReference>
<dbReference type="Gene3D" id="1.10.3210.10">
    <property type="entry name" value="Hypothetical protein af1432"/>
    <property type="match status" value="1"/>
</dbReference>
<protein>
    <submittedName>
        <fullName evidence="4">Phosphohydrolase</fullName>
    </submittedName>
</protein>
<gene>
    <name evidence="4" type="ORF">A3J59_00345</name>
</gene>
<organism evidence="4 5">
    <name type="scientific">Candidatus Buchananbacteria bacterium RIFCSPHIGHO2_02_FULL_56_16</name>
    <dbReference type="NCBI Taxonomy" id="1797542"/>
    <lineage>
        <taxon>Bacteria</taxon>
        <taxon>Candidatus Buchananiibacteriota</taxon>
    </lineage>
</organism>
<evidence type="ECO:0000313" key="5">
    <source>
        <dbReference type="Proteomes" id="UP000177310"/>
    </source>
</evidence>
<keyword evidence="2 4" id="KW-0378">Hydrolase</keyword>
<evidence type="ECO:0000259" key="3">
    <source>
        <dbReference type="Pfam" id="PF13023"/>
    </source>
</evidence>
<dbReference type="Pfam" id="PF13023">
    <property type="entry name" value="HD_3"/>
    <property type="match status" value="1"/>
</dbReference>
<dbReference type="GO" id="GO:0002953">
    <property type="term" value="F:5'-deoxynucleotidase activity"/>
    <property type="evidence" value="ECO:0007669"/>
    <property type="project" value="InterPro"/>
</dbReference>
<evidence type="ECO:0000313" key="4">
    <source>
        <dbReference type="EMBL" id="OGY50942.1"/>
    </source>
</evidence>
<keyword evidence="1" id="KW-0479">Metal-binding</keyword>
<dbReference type="GO" id="GO:0046872">
    <property type="term" value="F:metal ion binding"/>
    <property type="evidence" value="ECO:0007669"/>
    <property type="project" value="UniProtKB-KW"/>
</dbReference>
<evidence type="ECO:0000256" key="2">
    <source>
        <dbReference type="ARBA" id="ARBA00022801"/>
    </source>
</evidence>
<evidence type="ECO:0000256" key="1">
    <source>
        <dbReference type="ARBA" id="ARBA00022723"/>
    </source>
</evidence>
<reference evidence="4 5" key="1">
    <citation type="journal article" date="2016" name="Nat. Commun.">
        <title>Thousands of microbial genomes shed light on interconnected biogeochemical processes in an aquifer system.</title>
        <authorList>
            <person name="Anantharaman K."/>
            <person name="Brown C.T."/>
            <person name="Hug L.A."/>
            <person name="Sharon I."/>
            <person name="Castelle C.J."/>
            <person name="Probst A.J."/>
            <person name="Thomas B.C."/>
            <person name="Singh A."/>
            <person name="Wilkins M.J."/>
            <person name="Karaoz U."/>
            <person name="Brodie E.L."/>
            <person name="Williams K.H."/>
            <person name="Hubbard S.S."/>
            <person name="Banfield J.F."/>
        </authorList>
    </citation>
    <scope>NUCLEOTIDE SEQUENCE [LARGE SCALE GENOMIC DNA]</scope>
</reference>
<dbReference type="GO" id="GO:0005737">
    <property type="term" value="C:cytoplasm"/>
    <property type="evidence" value="ECO:0007669"/>
    <property type="project" value="TreeGrafter"/>
</dbReference>
<dbReference type="Proteomes" id="UP000177310">
    <property type="component" value="Unassembled WGS sequence"/>
</dbReference>
<feature type="domain" description="HD" evidence="3">
    <location>
        <begin position="20"/>
        <end position="171"/>
    </location>
</feature>
<accession>A0A1G1YF19</accession>
<dbReference type="AlphaFoldDB" id="A0A1G1YF19"/>
<dbReference type="InterPro" id="IPR039356">
    <property type="entry name" value="YfbR/HDDC2"/>
</dbReference>
<dbReference type="InterPro" id="IPR006674">
    <property type="entry name" value="HD_domain"/>
</dbReference>
<comment type="caution">
    <text evidence="4">The sequence shown here is derived from an EMBL/GenBank/DDBJ whole genome shotgun (WGS) entry which is preliminary data.</text>
</comment>
<dbReference type="PANTHER" id="PTHR11845">
    <property type="entry name" value="5'-DEOXYNUCLEOTIDASE HDDC2"/>
    <property type="match status" value="1"/>
</dbReference>
<dbReference type="EMBL" id="MHIL01000026">
    <property type="protein sequence ID" value="OGY50942.1"/>
    <property type="molecule type" value="Genomic_DNA"/>
</dbReference>
<sequence>MIDSTNLNHVVDFLFETGILSKTPRSGFHFLGSGKQSVAEHINRVVFIGYVLARLEPNVDQTKVIEMCLFHDLPEARTSDLNYVHQKYAQAHPDEVLIDLEKKLPFGRDIRTVIEEYELRQSTEAQLAKDADQLEWILSLKEELDTGNTKAGVWIASAMKRLQTEVAKELAEKIVTTDSDHWWFSDKDDEWWVNRNKKLNV</sequence>
<name>A0A1G1YF19_9BACT</name>
<proteinExistence type="predicted"/>